<keyword evidence="1" id="KW-1133">Transmembrane helix</keyword>
<reference evidence="2 3" key="1">
    <citation type="submission" date="2017-03" db="EMBL/GenBank/DDBJ databases">
        <authorList>
            <person name="Afonso C.L."/>
            <person name="Miller P.J."/>
            <person name="Scott M.A."/>
            <person name="Spackman E."/>
            <person name="Goraichik I."/>
            <person name="Dimitrov K.M."/>
            <person name="Suarez D.L."/>
            <person name="Swayne D.E."/>
        </authorList>
    </citation>
    <scope>NUCLEOTIDE SEQUENCE [LARGE SCALE GENOMIC DNA]</scope>
    <source>
        <strain evidence="2 3">CECT 7751</strain>
    </source>
</reference>
<dbReference type="PIRSF" id="PIRSF016789">
    <property type="entry name" value="DUF454"/>
    <property type="match status" value="1"/>
</dbReference>
<evidence type="ECO:0000313" key="2">
    <source>
        <dbReference type="EMBL" id="SLN67674.1"/>
    </source>
</evidence>
<keyword evidence="1" id="KW-0812">Transmembrane</keyword>
<evidence type="ECO:0000256" key="1">
    <source>
        <dbReference type="SAM" id="Phobius"/>
    </source>
</evidence>
<dbReference type="PANTHER" id="PTHR35813">
    <property type="entry name" value="INNER MEMBRANE PROTEIN YBAN"/>
    <property type="match status" value="1"/>
</dbReference>
<dbReference type="Proteomes" id="UP000193963">
    <property type="component" value="Unassembled WGS sequence"/>
</dbReference>
<dbReference type="GO" id="GO:0005886">
    <property type="term" value="C:plasma membrane"/>
    <property type="evidence" value="ECO:0007669"/>
    <property type="project" value="TreeGrafter"/>
</dbReference>
<protein>
    <submittedName>
        <fullName evidence="2">Inner membrane protein YbaN</fullName>
    </submittedName>
</protein>
<dbReference type="AlphaFoldDB" id="A0A1X7A170"/>
<feature type="transmembrane region" description="Helical" evidence="1">
    <location>
        <begin position="6"/>
        <end position="39"/>
    </location>
</feature>
<dbReference type="PANTHER" id="PTHR35813:SF1">
    <property type="entry name" value="INNER MEMBRANE PROTEIN YBAN"/>
    <property type="match status" value="1"/>
</dbReference>
<accession>A0A1X7A170</accession>
<feature type="transmembrane region" description="Helical" evidence="1">
    <location>
        <begin position="95"/>
        <end position="113"/>
    </location>
</feature>
<gene>
    <name evidence="2" type="primary">ybaN</name>
    <name evidence="2" type="ORF">PSM7751_03516</name>
</gene>
<proteinExistence type="predicted"/>
<dbReference type="EMBL" id="FWFN01000008">
    <property type="protein sequence ID" value="SLN67674.1"/>
    <property type="molecule type" value="Genomic_DNA"/>
</dbReference>
<organism evidence="2 3">
    <name type="scientific">Pseudooceanicola marinus</name>
    <dbReference type="NCBI Taxonomy" id="396013"/>
    <lineage>
        <taxon>Bacteria</taxon>
        <taxon>Pseudomonadati</taxon>
        <taxon>Pseudomonadota</taxon>
        <taxon>Alphaproteobacteria</taxon>
        <taxon>Rhodobacterales</taxon>
        <taxon>Paracoccaceae</taxon>
        <taxon>Pseudooceanicola</taxon>
    </lineage>
</organism>
<name>A0A1X7A170_9RHOB</name>
<feature type="transmembrane region" description="Helical" evidence="1">
    <location>
        <begin position="72"/>
        <end position="89"/>
    </location>
</feature>
<dbReference type="Pfam" id="PF04304">
    <property type="entry name" value="DUF454"/>
    <property type="match status" value="1"/>
</dbReference>
<keyword evidence="1" id="KW-0472">Membrane</keyword>
<dbReference type="InterPro" id="IPR007401">
    <property type="entry name" value="DUF454"/>
</dbReference>
<sequence length="116" mass="12698">MRAIWLISGLLAMGLGLVGVVLPLLPTVPFMLLATFCFARSSERLHSWLTQHPTFGPSIADWHDRGAISLKAKRLATVMVGGVFLLSVLMGLRPAILLIQGLTLTCVMIFLWTRPS</sequence>
<evidence type="ECO:0000313" key="3">
    <source>
        <dbReference type="Proteomes" id="UP000193963"/>
    </source>
</evidence>
<dbReference type="OrthoDB" id="9816293at2"/>
<keyword evidence="3" id="KW-1185">Reference proteome</keyword>
<dbReference type="RefSeq" id="WP_085889546.1">
    <property type="nucleotide sequence ID" value="NZ_FWFN01000008.1"/>
</dbReference>